<dbReference type="InterPro" id="IPR003723">
    <property type="entry name" value="Precorrin-6x_reduct"/>
</dbReference>
<protein>
    <submittedName>
        <fullName evidence="4">Cobalt-precorrin-6A reductase</fullName>
    </submittedName>
</protein>
<dbReference type="PROSITE" id="PS51014">
    <property type="entry name" value="COBK_CBIJ"/>
    <property type="match status" value="1"/>
</dbReference>
<comment type="pathway">
    <text evidence="1">Cofactor biosynthesis; adenosylcobalamin biosynthesis.</text>
</comment>
<dbReference type="RefSeq" id="WP_101818890.1">
    <property type="nucleotide sequence ID" value="NZ_PKJC01000001.1"/>
</dbReference>
<sequence length="259" mass="27317">MTDPGTTDSCPPDDARRILILGGTGEARALASTLSESGIGFISSLAGRVNDPRLPVGPVRIGGFGGSDGLRDWLQSNRIQAVVDATHPFAATITRNAARATADAGLPLLRLRRDPWVPGDSDTWIRVPDLPSAAREVAARGGRVFLTTGRQDVGVFAGIESAWFLIRVVDAPTGALPPHHEVVRSRGPYNHASESRLLRDNDIDMLVTKNSGGPLTSAKLAAAAELGVEVIMVDRPAEPDSPVVSEVGAARDWLEALLG</sequence>
<dbReference type="NCBIfam" id="TIGR00715">
    <property type="entry name" value="precor6x_red"/>
    <property type="match status" value="1"/>
</dbReference>
<evidence type="ECO:0000256" key="3">
    <source>
        <dbReference type="ARBA" id="ARBA00023002"/>
    </source>
</evidence>
<dbReference type="EMBL" id="PKJC01000001">
    <property type="protein sequence ID" value="PKZ67534.1"/>
    <property type="molecule type" value="Genomic_DNA"/>
</dbReference>
<dbReference type="PANTHER" id="PTHR36925:SF1">
    <property type="entry name" value="COBALT-PRECORRIN-6A REDUCTASE"/>
    <property type="match status" value="1"/>
</dbReference>
<reference evidence="4 5" key="1">
    <citation type="submission" date="2017-12" db="EMBL/GenBank/DDBJ databases">
        <title>Phylogenetic diversity of female urinary microbiome.</title>
        <authorList>
            <person name="Thomas-White K."/>
            <person name="Wolfe A.J."/>
        </authorList>
    </citation>
    <scope>NUCLEOTIDE SEQUENCE [LARGE SCALE GENOMIC DNA]</scope>
    <source>
        <strain evidence="4 5">UMB0777</strain>
    </source>
</reference>
<dbReference type="GO" id="GO:0016994">
    <property type="term" value="F:precorrin-6A reductase activity"/>
    <property type="evidence" value="ECO:0007669"/>
    <property type="project" value="InterPro"/>
</dbReference>
<keyword evidence="2" id="KW-0169">Cobalamin biosynthesis</keyword>
<dbReference type="NCBIfam" id="NF005968">
    <property type="entry name" value="PRK08057.1-2"/>
    <property type="match status" value="1"/>
</dbReference>
<dbReference type="UniPathway" id="UPA00148"/>
<dbReference type="STRING" id="2055.BCM27_12730"/>
<evidence type="ECO:0000256" key="1">
    <source>
        <dbReference type="ARBA" id="ARBA00004953"/>
    </source>
</evidence>
<accession>A0A2I1REK1</accession>
<keyword evidence="3" id="KW-0560">Oxidoreductase</keyword>
<comment type="caution">
    <text evidence="4">The sequence shown here is derived from an EMBL/GenBank/DDBJ whole genome shotgun (WGS) entry which is preliminary data.</text>
</comment>
<evidence type="ECO:0000313" key="5">
    <source>
        <dbReference type="Proteomes" id="UP000234662"/>
    </source>
</evidence>
<dbReference type="AlphaFoldDB" id="A0A2I1REK1"/>
<evidence type="ECO:0000313" key="4">
    <source>
        <dbReference type="EMBL" id="PKZ67534.1"/>
    </source>
</evidence>
<name>A0A2I1REK1_9ACTN</name>
<gene>
    <name evidence="4" type="ORF">CYJ73_02430</name>
</gene>
<proteinExistence type="predicted"/>
<dbReference type="PANTHER" id="PTHR36925">
    <property type="entry name" value="COBALT-PRECORRIN-6A REDUCTASE"/>
    <property type="match status" value="1"/>
</dbReference>
<dbReference type="Pfam" id="PF02571">
    <property type="entry name" value="CbiJ"/>
    <property type="match status" value="1"/>
</dbReference>
<organism evidence="4 5">
    <name type="scientific">Gordonia terrae</name>
    <dbReference type="NCBI Taxonomy" id="2055"/>
    <lineage>
        <taxon>Bacteria</taxon>
        <taxon>Bacillati</taxon>
        <taxon>Actinomycetota</taxon>
        <taxon>Actinomycetes</taxon>
        <taxon>Mycobacteriales</taxon>
        <taxon>Gordoniaceae</taxon>
        <taxon>Gordonia</taxon>
    </lineage>
</organism>
<evidence type="ECO:0000256" key="2">
    <source>
        <dbReference type="ARBA" id="ARBA00022573"/>
    </source>
</evidence>
<dbReference type="GO" id="GO:0009236">
    <property type="term" value="P:cobalamin biosynthetic process"/>
    <property type="evidence" value="ECO:0007669"/>
    <property type="project" value="UniProtKB-UniPathway"/>
</dbReference>
<dbReference type="Proteomes" id="UP000234662">
    <property type="component" value="Unassembled WGS sequence"/>
</dbReference>